<feature type="domain" description="Phosphatidic acid phosphatase type 2/haloperoxidase" evidence="2">
    <location>
        <begin position="106"/>
        <end position="233"/>
    </location>
</feature>
<accession>A0ABV7AF45</accession>
<dbReference type="SUPFAM" id="SSF48317">
    <property type="entry name" value="Acid phosphatase/Vanadium-dependent haloperoxidase"/>
    <property type="match status" value="1"/>
</dbReference>
<feature type="transmembrane region" description="Helical" evidence="1">
    <location>
        <begin position="214"/>
        <end position="232"/>
    </location>
</feature>
<dbReference type="InterPro" id="IPR036938">
    <property type="entry name" value="PAP2/HPO_sf"/>
</dbReference>
<feature type="transmembrane region" description="Helical" evidence="1">
    <location>
        <begin position="187"/>
        <end position="208"/>
    </location>
</feature>
<keyword evidence="4" id="KW-1185">Reference proteome</keyword>
<feature type="transmembrane region" description="Helical" evidence="1">
    <location>
        <begin position="162"/>
        <end position="180"/>
    </location>
</feature>
<keyword evidence="1" id="KW-0472">Membrane</keyword>
<evidence type="ECO:0000313" key="4">
    <source>
        <dbReference type="Proteomes" id="UP001595443"/>
    </source>
</evidence>
<feature type="transmembrane region" description="Helical" evidence="1">
    <location>
        <begin position="100"/>
        <end position="120"/>
    </location>
</feature>
<keyword evidence="1" id="KW-1133">Transmembrane helix</keyword>
<comment type="caution">
    <text evidence="3">The sequence shown here is derived from an EMBL/GenBank/DDBJ whole genome shotgun (WGS) entry which is preliminary data.</text>
</comment>
<feature type="transmembrane region" description="Helical" evidence="1">
    <location>
        <begin position="68"/>
        <end position="88"/>
    </location>
</feature>
<organism evidence="3 4">
    <name type="scientific">Acidimangrovimonas pyrenivorans</name>
    <dbReference type="NCBI Taxonomy" id="2030798"/>
    <lineage>
        <taxon>Bacteria</taxon>
        <taxon>Pseudomonadati</taxon>
        <taxon>Pseudomonadota</taxon>
        <taxon>Alphaproteobacteria</taxon>
        <taxon>Rhodobacterales</taxon>
        <taxon>Paracoccaceae</taxon>
        <taxon>Acidimangrovimonas</taxon>
    </lineage>
</organism>
<dbReference type="Pfam" id="PF01569">
    <property type="entry name" value="PAP2"/>
    <property type="match status" value="1"/>
</dbReference>
<gene>
    <name evidence="3" type="ORF">ACFOES_07780</name>
</gene>
<sequence>MPATRIDAGMGGAQQTRLTLSLTAALALSQALFAAAPWIDLWVSALFYRPGIGFPLGRLPLMEALRQVYWTGSYVVFLGLCLALAASLLLGRARQVPARIWGFGVLGFLIGPALLVNALFKAHWGRARPWQVTEFGGAAQFTPAWQISDACHRNCSFVSGEAAGAAMVALVACVLLWPLVARRRRPAFAAGLGLFFALGAGLRVAVGGHFLSDVVFAGFLDAYVALALYRLLRLRTALPHLTAAALRADLRALARRLSPFR</sequence>
<name>A0ABV7AF45_9RHOB</name>
<dbReference type="Gene3D" id="1.20.144.10">
    <property type="entry name" value="Phosphatidic acid phosphatase type 2/haloperoxidase"/>
    <property type="match status" value="1"/>
</dbReference>
<reference evidence="4" key="1">
    <citation type="journal article" date="2019" name="Int. J. Syst. Evol. Microbiol.">
        <title>The Global Catalogue of Microorganisms (GCM) 10K type strain sequencing project: providing services to taxonomists for standard genome sequencing and annotation.</title>
        <authorList>
            <consortium name="The Broad Institute Genomics Platform"/>
            <consortium name="The Broad Institute Genome Sequencing Center for Infectious Disease"/>
            <person name="Wu L."/>
            <person name="Ma J."/>
        </authorList>
    </citation>
    <scope>NUCLEOTIDE SEQUENCE [LARGE SCALE GENOMIC DNA]</scope>
    <source>
        <strain evidence="4">KCTC 62192</strain>
    </source>
</reference>
<keyword evidence="1" id="KW-0812">Transmembrane</keyword>
<evidence type="ECO:0000256" key="1">
    <source>
        <dbReference type="SAM" id="Phobius"/>
    </source>
</evidence>
<dbReference type="InterPro" id="IPR000326">
    <property type="entry name" value="PAP2/HPO"/>
</dbReference>
<dbReference type="EMBL" id="JBHRSK010000004">
    <property type="protein sequence ID" value="MFC2967988.1"/>
    <property type="molecule type" value="Genomic_DNA"/>
</dbReference>
<dbReference type="CDD" id="cd03396">
    <property type="entry name" value="PAP2_like_6"/>
    <property type="match status" value="1"/>
</dbReference>
<evidence type="ECO:0000259" key="2">
    <source>
        <dbReference type="Pfam" id="PF01569"/>
    </source>
</evidence>
<evidence type="ECO:0000313" key="3">
    <source>
        <dbReference type="EMBL" id="MFC2967988.1"/>
    </source>
</evidence>
<protein>
    <submittedName>
        <fullName evidence="3">Phosphatase PAP2 family protein</fullName>
    </submittedName>
</protein>
<dbReference type="Proteomes" id="UP001595443">
    <property type="component" value="Unassembled WGS sequence"/>
</dbReference>
<proteinExistence type="predicted"/>